<proteinExistence type="inferred from homology"/>
<evidence type="ECO:0000256" key="7">
    <source>
        <dbReference type="ARBA" id="ARBA00022786"/>
    </source>
</evidence>
<keyword evidence="9 11" id="KW-0072">Autophagy</keyword>
<evidence type="ECO:0000256" key="6">
    <source>
        <dbReference type="ARBA" id="ARBA00022499"/>
    </source>
</evidence>
<evidence type="ECO:0000256" key="9">
    <source>
        <dbReference type="ARBA" id="ARBA00023006"/>
    </source>
</evidence>
<evidence type="ECO:0000313" key="13">
    <source>
        <dbReference type="EMBL" id="JAV09706.1"/>
    </source>
</evidence>
<evidence type="ECO:0000256" key="1">
    <source>
        <dbReference type="ARBA" id="ARBA00004184"/>
    </source>
</evidence>
<keyword evidence="5" id="KW-0963">Cytoplasm</keyword>
<dbReference type="SUPFAM" id="SSF54236">
    <property type="entry name" value="Ubiquitin-like"/>
    <property type="match status" value="1"/>
</dbReference>
<dbReference type="GO" id="GO:0061723">
    <property type="term" value="P:glycophagy"/>
    <property type="evidence" value="ECO:0007669"/>
    <property type="project" value="TreeGrafter"/>
</dbReference>
<dbReference type="EMBL" id="GFDF01004378">
    <property type="protein sequence ID" value="JAV09706.1"/>
    <property type="molecule type" value="Transcribed_RNA"/>
</dbReference>
<evidence type="ECO:0000256" key="12">
    <source>
        <dbReference type="SAM" id="MobiDB-lite"/>
    </source>
</evidence>
<keyword evidence="6 11" id="KW-1017">Isopeptide bond</keyword>
<dbReference type="FunFam" id="3.10.20.90:FF:000117">
    <property type="entry name" value="Ubiquitin-like protein ATG12"/>
    <property type="match status" value="1"/>
</dbReference>
<comment type="subunit">
    <text evidence="11">Forms a conjugate with ATG5.</text>
</comment>
<organism evidence="13">
    <name type="scientific">Nyssomyia neivai</name>
    <dbReference type="NCBI Taxonomy" id="330878"/>
    <lineage>
        <taxon>Eukaryota</taxon>
        <taxon>Metazoa</taxon>
        <taxon>Ecdysozoa</taxon>
        <taxon>Arthropoda</taxon>
        <taxon>Hexapoda</taxon>
        <taxon>Insecta</taxon>
        <taxon>Pterygota</taxon>
        <taxon>Neoptera</taxon>
        <taxon>Endopterygota</taxon>
        <taxon>Diptera</taxon>
        <taxon>Nematocera</taxon>
        <taxon>Psychodoidea</taxon>
        <taxon>Psychodidae</taxon>
        <taxon>Nyssomyia</taxon>
    </lineage>
</organism>
<dbReference type="GO" id="GO:0000422">
    <property type="term" value="P:autophagy of mitochondrion"/>
    <property type="evidence" value="ECO:0007669"/>
    <property type="project" value="TreeGrafter"/>
</dbReference>
<reference evidence="13" key="1">
    <citation type="submission" date="2016-12" db="EMBL/GenBank/DDBJ databases">
        <title>An insight into the sialome and mialome of the sand fly, Nyssomyia neivai.</title>
        <authorList>
            <person name="Sebastian V."/>
            <person name="Goulart T.M."/>
            <person name="Oliveira W."/>
            <person name="Calvo E."/>
            <person name="Oliveira L.F."/>
            <person name="Pinto M.C."/>
            <person name="Rosselino A.M."/>
            <person name="Ribeiro J.M."/>
        </authorList>
    </citation>
    <scope>NUCLEOTIDE SEQUENCE</scope>
</reference>
<sequence length="120" mass="13450">MSEETISGDIPSAAEGISGPSGSEDKGEMQNSNKVDILLNATGNVPIMKKRKWAVDQDKPISWIMKFIHKYLKLDAEEKLFLYVNQTFAPAPDQIVKNLYECYGTNGKLVLYYCKSQAWG</sequence>
<dbReference type="CDD" id="cd01612">
    <property type="entry name" value="Ubl_ATG12"/>
    <property type="match status" value="1"/>
</dbReference>
<dbReference type="InterPro" id="IPR007242">
    <property type="entry name" value="Atg12"/>
</dbReference>
<evidence type="ECO:0000256" key="11">
    <source>
        <dbReference type="RuleBase" id="RU361201"/>
    </source>
</evidence>
<dbReference type="GO" id="GO:0034045">
    <property type="term" value="C:phagophore assembly site membrane"/>
    <property type="evidence" value="ECO:0007669"/>
    <property type="project" value="TreeGrafter"/>
</dbReference>
<keyword evidence="10" id="KW-0472">Membrane</keyword>
<dbReference type="GO" id="GO:0000421">
    <property type="term" value="C:autophagosome membrane"/>
    <property type="evidence" value="ECO:0007669"/>
    <property type="project" value="TreeGrafter"/>
</dbReference>
<evidence type="ECO:0000256" key="2">
    <source>
        <dbReference type="ARBA" id="ARBA00004496"/>
    </source>
</evidence>
<protein>
    <recommendedName>
        <fullName evidence="4 11">Ubiquitin-like protein ATG12</fullName>
    </recommendedName>
</protein>
<dbReference type="AlphaFoldDB" id="A0A1L8DTC4"/>
<comment type="function">
    <text evidence="11">Ubiquitin-like protein involved in autophagic vesicle formation.</text>
</comment>
<dbReference type="InterPro" id="IPR029071">
    <property type="entry name" value="Ubiquitin-like_domsf"/>
</dbReference>
<dbReference type="GO" id="GO:0019776">
    <property type="term" value="F:Atg8-family ligase activity"/>
    <property type="evidence" value="ECO:0007669"/>
    <property type="project" value="TreeGrafter"/>
</dbReference>
<dbReference type="GO" id="GO:0097352">
    <property type="term" value="P:autophagosome maturation"/>
    <property type="evidence" value="ECO:0007669"/>
    <property type="project" value="TreeGrafter"/>
</dbReference>
<comment type="subcellular location">
    <subcellularLocation>
        <location evidence="2">Cytoplasm</location>
    </subcellularLocation>
    <subcellularLocation>
        <location evidence="1">Endomembrane system</location>
        <topology evidence="1">Peripheral membrane protein</topology>
    </subcellularLocation>
</comment>
<dbReference type="Gene3D" id="3.10.20.90">
    <property type="entry name" value="Phosphatidylinositol 3-kinase Catalytic Subunit, Chain A, domain 1"/>
    <property type="match status" value="1"/>
</dbReference>
<name>A0A1L8DTC4_9DIPT</name>
<dbReference type="PANTHER" id="PTHR13385">
    <property type="entry name" value="AUTOPHAGY PROTEIN 12"/>
    <property type="match status" value="1"/>
</dbReference>
<dbReference type="GO" id="GO:0034274">
    <property type="term" value="C:Atg12-Atg5-Atg16 complex"/>
    <property type="evidence" value="ECO:0007669"/>
    <property type="project" value="TreeGrafter"/>
</dbReference>
<evidence type="ECO:0000256" key="4">
    <source>
        <dbReference type="ARBA" id="ARBA00015875"/>
    </source>
</evidence>
<evidence type="ECO:0000256" key="5">
    <source>
        <dbReference type="ARBA" id="ARBA00022490"/>
    </source>
</evidence>
<keyword evidence="8" id="KW-0007">Acetylation</keyword>
<dbReference type="GO" id="GO:0012505">
    <property type="term" value="C:endomembrane system"/>
    <property type="evidence" value="ECO:0007669"/>
    <property type="project" value="UniProtKB-SubCell"/>
</dbReference>
<evidence type="ECO:0000256" key="3">
    <source>
        <dbReference type="ARBA" id="ARBA00007778"/>
    </source>
</evidence>
<dbReference type="Pfam" id="PF04110">
    <property type="entry name" value="APG12"/>
    <property type="match status" value="1"/>
</dbReference>
<dbReference type="PANTHER" id="PTHR13385:SF0">
    <property type="entry name" value="UBIQUITIN-LIKE PROTEIN ATG12"/>
    <property type="match status" value="1"/>
</dbReference>
<evidence type="ECO:0000256" key="10">
    <source>
        <dbReference type="ARBA" id="ARBA00023136"/>
    </source>
</evidence>
<evidence type="ECO:0000256" key="8">
    <source>
        <dbReference type="ARBA" id="ARBA00022990"/>
    </source>
</evidence>
<dbReference type="GO" id="GO:0000045">
    <property type="term" value="P:autophagosome assembly"/>
    <property type="evidence" value="ECO:0007669"/>
    <property type="project" value="InterPro"/>
</dbReference>
<accession>A0A1L8DTC4</accession>
<feature type="region of interest" description="Disordered" evidence="12">
    <location>
        <begin position="1"/>
        <end position="31"/>
    </location>
</feature>
<dbReference type="GO" id="GO:0034727">
    <property type="term" value="P:piecemeal microautophagy of the nucleus"/>
    <property type="evidence" value="ECO:0007669"/>
    <property type="project" value="TreeGrafter"/>
</dbReference>
<keyword evidence="7 11" id="KW-0833">Ubl conjugation pathway</keyword>
<comment type="similarity">
    <text evidence="3 11">Belongs to the ATG12 family.</text>
</comment>